<name>A0ABW5KS81_9FLAO</name>
<accession>A0ABW5KS81</accession>
<dbReference type="RefSeq" id="WP_376891636.1">
    <property type="nucleotide sequence ID" value="NZ_JBHULS010000001.1"/>
</dbReference>
<gene>
    <name evidence="1" type="ORF">ACFSQP_02920</name>
</gene>
<proteinExistence type="predicted"/>
<reference evidence="2" key="1">
    <citation type="journal article" date="2019" name="Int. J. Syst. Evol. Microbiol.">
        <title>The Global Catalogue of Microorganisms (GCM) 10K type strain sequencing project: providing services to taxonomists for standard genome sequencing and annotation.</title>
        <authorList>
            <consortium name="The Broad Institute Genomics Platform"/>
            <consortium name="The Broad Institute Genome Sequencing Center for Infectious Disease"/>
            <person name="Wu L."/>
            <person name="Ma J."/>
        </authorList>
    </citation>
    <scope>NUCLEOTIDE SEQUENCE [LARGE SCALE GENOMIC DNA]</scope>
    <source>
        <strain evidence="2">KCTC 42587</strain>
    </source>
</reference>
<keyword evidence="2" id="KW-1185">Reference proteome</keyword>
<organism evidence="1 2">
    <name type="scientific">Bizionia sediminis</name>
    <dbReference type="NCBI Taxonomy" id="1737064"/>
    <lineage>
        <taxon>Bacteria</taxon>
        <taxon>Pseudomonadati</taxon>
        <taxon>Bacteroidota</taxon>
        <taxon>Flavobacteriia</taxon>
        <taxon>Flavobacteriales</taxon>
        <taxon>Flavobacteriaceae</taxon>
        <taxon>Bizionia</taxon>
    </lineage>
</organism>
<sequence length="98" mass="11380">MSQLQEIIQESKLFYPISKHFGIVINKINSYSSIPIDAKKLEKALPNVVAIAVVTDDLVVSINFDFENYFFEKMKRRLFTTLIPAVTWIQEEVTNKDR</sequence>
<dbReference type="Proteomes" id="UP001597472">
    <property type="component" value="Unassembled WGS sequence"/>
</dbReference>
<protein>
    <submittedName>
        <fullName evidence="1">Uncharacterized protein</fullName>
    </submittedName>
</protein>
<evidence type="ECO:0000313" key="2">
    <source>
        <dbReference type="Proteomes" id="UP001597472"/>
    </source>
</evidence>
<comment type="caution">
    <text evidence="1">The sequence shown here is derived from an EMBL/GenBank/DDBJ whole genome shotgun (WGS) entry which is preliminary data.</text>
</comment>
<dbReference type="EMBL" id="JBHULS010000001">
    <property type="protein sequence ID" value="MFD2550760.1"/>
    <property type="molecule type" value="Genomic_DNA"/>
</dbReference>
<evidence type="ECO:0000313" key="1">
    <source>
        <dbReference type="EMBL" id="MFD2550760.1"/>
    </source>
</evidence>